<reference evidence="3" key="1">
    <citation type="submission" date="2018-06" db="EMBL/GenBank/DDBJ databases">
        <title>Genome assembly of Danube salmon.</title>
        <authorList>
            <person name="Macqueen D.J."/>
            <person name="Gundappa M.K."/>
        </authorList>
    </citation>
    <scope>NUCLEOTIDE SEQUENCE [LARGE SCALE GENOMIC DNA]</scope>
</reference>
<name>A0A4W5PZ86_9TELE</name>
<dbReference type="InterPro" id="IPR008011">
    <property type="entry name" value="Complex1_LYR_dom"/>
</dbReference>
<protein>
    <recommendedName>
        <fullName evidence="1">Complex 1 LYR protein domain-containing protein</fullName>
    </recommendedName>
</protein>
<accession>A0A4W5PZ86</accession>
<evidence type="ECO:0000313" key="2">
    <source>
        <dbReference type="Ensembl" id="ENSHHUP00000066915.1"/>
    </source>
</evidence>
<evidence type="ECO:0000259" key="1">
    <source>
        <dbReference type="Pfam" id="PF05347"/>
    </source>
</evidence>
<dbReference type="Ensembl" id="ENSHHUT00000069170.1">
    <property type="protein sequence ID" value="ENSHHUP00000066915.1"/>
    <property type="gene ID" value="ENSHHUG00000039451.1"/>
</dbReference>
<reference evidence="2" key="2">
    <citation type="submission" date="2025-08" db="UniProtKB">
        <authorList>
            <consortium name="Ensembl"/>
        </authorList>
    </citation>
    <scope>IDENTIFICATION</scope>
</reference>
<evidence type="ECO:0000313" key="3">
    <source>
        <dbReference type="Proteomes" id="UP000314982"/>
    </source>
</evidence>
<feature type="domain" description="Complex 1 LYR protein" evidence="1">
    <location>
        <begin position="8"/>
        <end position="59"/>
    </location>
</feature>
<organism evidence="2 3">
    <name type="scientific">Hucho hucho</name>
    <name type="common">huchen</name>
    <dbReference type="NCBI Taxonomy" id="62062"/>
    <lineage>
        <taxon>Eukaryota</taxon>
        <taxon>Metazoa</taxon>
        <taxon>Chordata</taxon>
        <taxon>Craniata</taxon>
        <taxon>Vertebrata</taxon>
        <taxon>Euteleostomi</taxon>
        <taxon>Actinopterygii</taxon>
        <taxon>Neopterygii</taxon>
        <taxon>Teleostei</taxon>
        <taxon>Protacanthopterygii</taxon>
        <taxon>Salmoniformes</taxon>
        <taxon>Salmonidae</taxon>
        <taxon>Salmoninae</taxon>
        <taxon>Hucho</taxon>
    </lineage>
</organism>
<dbReference type="Pfam" id="PF05347">
    <property type="entry name" value="Complex1_LYR"/>
    <property type="match status" value="1"/>
</dbReference>
<keyword evidence="3" id="KW-1185">Reference proteome</keyword>
<dbReference type="AlphaFoldDB" id="A0A4W5PZ86"/>
<dbReference type="Proteomes" id="UP000314982">
    <property type="component" value="Unassembled WGS sequence"/>
</dbReference>
<proteinExistence type="predicted"/>
<reference evidence="2" key="3">
    <citation type="submission" date="2025-09" db="UniProtKB">
        <authorList>
            <consortium name="Ensembl"/>
        </authorList>
    </citation>
    <scope>IDENTIFICATION</scope>
</reference>
<sequence>MASSVRSQVLSLYHLLMKEKLYVYIDNLCVFIQDVYLVQDAFRANQSVEDPKTVEQLLN</sequence>